<organism evidence="2 3">
    <name type="scientific">Pterulicium gracile</name>
    <dbReference type="NCBI Taxonomy" id="1884261"/>
    <lineage>
        <taxon>Eukaryota</taxon>
        <taxon>Fungi</taxon>
        <taxon>Dikarya</taxon>
        <taxon>Basidiomycota</taxon>
        <taxon>Agaricomycotina</taxon>
        <taxon>Agaricomycetes</taxon>
        <taxon>Agaricomycetidae</taxon>
        <taxon>Agaricales</taxon>
        <taxon>Pleurotineae</taxon>
        <taxon>Pterulaceae</taxon>
        <taxon>Pterulicium</taxon>
    </lineage>
</organism>
<proteinExistence type="predicted"/>
<feature type="region of interest" description="Disordered" evidence="1">
    <location>
        <begin position="20"/>
        <end position="88"/>
    </location>
</feature>
<evidence type="ECO:0000313" key="3">
    <source>
        <dbReference type="Proteomes" id="UP000305067"/>
    </source>
</evidence>
<evidence type="ECO:0000313" key="2">
    <source>
        <dbReference type="EMBL" id="TFL03194.1"/>
    </source>
</evidence>
<evidence type="ECO:0000256" key="1">
    <source>
        <dbReference type="SAM" id="MobiDB-lite"/>
    </source>
</evidence>
<feature type="compositionally biased region" description="Low complexity" evidence="1">
    <location>
        <begin position="20"/>
        <end position="34"/>
    </location>
</feature>
<protein>
    <submittedName>
        <fullName evidence="2">Uncharacterized protein</fullName>
    </submittedName>
</protein>
<gene>
    <name evidence="2" type="ORF">BDV98DRAFT_565539</name>
</gene>
<reference evidence="2 3" key="1">
    <citation type="journal article" date="2019" name="Nat. Ecol. Evol.">
        <title>Megaphylogeny resolves global patterns of mushroom evolution.</title>
        <authorList>
            <person name="Varga T."/>
            <person name="Krizsan K."/>
            <person name="Foldi C."/>
            <person name="Dima B."/>
            <person name="Sanchez-Garcia M."/>
            <person name="Sanchez-Ramirez S."/>
            <person name="Szollosi G.J."/>
            <person name="Szarkandi J.G."/>
            <person name="Papp V."/>
            <person name="Albert L."/>
            <person name="Andreopoulos W."/>
            <person name="Angelini C."/>
            <person name="Antonin V."/>
            <person name="Barry K.W."/>
            <person name="Bougher N.L."/>
            <person name="Buchanan P."/>
            <person name="Buyck B."/>
            <person name="Bense V."/>
            <person name="Catcheside P."/>
            <person name="Chovatia M."/>
            <person name="Cooper J."/>
            <person name="Damon W."/>
            <person name="Desjardin D."/>
            <person name="Finy P."/>
            <person name="Geml J."/>
            <person name="Haridas S."/>
            <person name="Hughes K."/>
            <person name="Justo A."/>
            <person name="Karasinski D."/>
            <person name="Kautmanova I."/>
            <person name="Kiss B."/>
            <person name="Kocsube S."/>
            <person name="Kotiranta H."/>
            <person name="LaButti K.M."/>
            <person name="Lechner B.E."/>
            <person name="Liimatainen K."/>
            <person name="Lipzen A."/>
            <person name="Lukacs Z."/>
            <person name="Mihaltcheva S."/>
            <person name="Morgado L.N."/>
            <person name="Niskanen T."/>
            <person name="Noordeloos M.E."/>
            <person name="Ohm R.A."/>
            <person name="Ortiz-Santana B."/>
            <person name="Ovrebo C."/>
            <person name="Racz N."/>
            <person name="Riley R."/>
            <person name="Savchenko A."/>
            <person name="Shiryaev A."/>
            <person name="Soop K."/>
            <person name="Spirin V."/>
            <person name="Szebenyi C."/>
            <person name="Tomsovsky M."/>
            <person name="Tulloss R.E."/>
            <person name="Uehling J."/>
            <person name="Grigoriev I.V."/>
            <person name="Vagvolgyi C."/>
            <person name="Papp T."/>
            <person name="Martin F.M."/>
            <person name="Miettinen O."/>
            <person name="Hibbett D.S."/>
            <person name="Nagy L.G."/>
        </authorList>
    </citation>
    <scope>NUCLEOTIDE SEQUENCE [LARGE SCALE GENOMIC DNA]</scope>
    <source>
        <strain evidence="2 3">CBS 309.79</strain>
    </source>
</reference>
<sequence length="154" mass="16414">MIPPSTSRLIPLLSRSRRLASTAAPALTPAAVSPGIPPADQPDVPAPNNFDVRIPDVSARPPPPPVQIPYEPDTWATRTPKAPETPLPKLLVVDGSEADKSSGATHTKLDGTHDVVKVTQLSEFDADQSANKKGFSDGSVGRSAWEDLKSRFFD</sequence>
<dbReference type="AlphaFoldDB" id="A0A5C3QXW3"/>
<dbReference type="EMBL" id="ML178821">
    <property type="protein sequence ID" value="TFL03194.1"/>
    <property type="molecule type" value="Genomic_DNA"/>
</dbReference>
<dbReference type="STRING" id="1884261.A0A5C3QXW3"/>
<accession>A0A5C3QXW3</accession>
<keyword evidence="3" id="KW-1185">Reference proteome</keyword>
<name>A0A5C3QXW3_9AGAR</name>
<dbReference type="Proteomes" id="UP000305067">
    <property type="component" value="Unassembled WGS sequence"/>
</dbReference>